<dbReference type="AlphaFoldDB" id="E6QEY9"/>
<evidence type="ECO:0000313" key="1">
    <source>
        <dbReference type="EMBL" id="CBI05766.1"/>
    </source>
</evidence>
<comment type="caution">
    <text evidence="1">The sequence shown here is derived from an EMBL/GenBank/DDBJ whole genome shotgun (WGS) entry which is preliminary data.</text>
</comment>
<organism evidence="1">
    <name type="scientific">mine drainage metagenome</name>
    <dbReference type="NCBI Taxonomy" id="410659"/>
    <lineage>
        <taxon>unclassified sequences</taxon>
        <taxon>metagenomes</taxon>
        <taxon>ecological metagenomes</taxon>
    </lineage>
</organism>
<dbReference type="EMBL" id="CABP01000137">
    <property type="protein sequence ID" value="CBI05766.1"/>
    <property type="molecule type" value="Genomic_DNA"/>
</dbReference>
<accession>E6QEY9</accession>
<reference evidence="1" key="1">
    <citation type="submission" date="2009-10" db="EMBL/GenBank/DDBJ databases">
        <title>Diversity of trophic interactions inside an arsenic-rich microbial ecosystem.</title>
        <authorList>
            <person name="Bertin P.N."/>
            <person name="Heinrich-Salmeron A."/>
            <person name="Pelletier E."/>
            <person name="Goulhen-Chollet F."/>
            <person name="Arsene-Ploetze F."/>
            <person name="Gallien S."/>
            <person name="Calteau A."/>
            <person name="Vallenet D."/>
            <person name="Casiot C."/>
            <person name="Chane-Woon-Ming B."/>
            <person name="Giloteaux L."/>
            <person name="Barakat M."/>
            <person name="Bonnefoy V."/>
            <person name="Bruneel O."/>
            <person name="Chandler M."/>
            <person name="Cleiss J."/>
            <person name="Duran R."/>
            <person name="Elbaz-Poulichet F."/>
            <person name="Fonknechten N."/>
            <person name="Lauga B."/>
            <person name="Mornico D."/>
            <person name="Ortet P."/>
            <person name="Schaeffer C."/>
            <person name="Siguier P."/>
            <person name="Alexander Thil Smith A."/>
            <person name="Van Dorsselaer A."/>
            <person name="Weissenbach J."/>
            <person name="Medigue C."/>
            <person name="Le Paslier D."/>
        </authorList>
    </citation>
    <scope>NUCLEOTIDE SEQUENCE</scope>
</reference>
<protein>
    <submittedName>
        <fullName evidence="1">Uncharacterized protein</fullName>
    </submittedName>
</protein>
<gene>
    <name evidence="1" type="ORF">CARN5_0716</name>
</gene>
<name>E6QEY9_9ZZZZ</name>
<sequence length="49" mass="5021">MCDFAKAGVPAGKKPEEAQANAALAAMKADTAKMIAKDTRAGVVIPPQH</sequence>
<proteinExistence type="predicted"/>